<sequence length="397" mass="43286">MSRIRVYTVPGCPFCERLKKFLKEKGIDFEEREAPPYSEVWEEMVQKTGSGAVPQVLVDDKPLGGYLDVVFLEASGKLYQLMKPDEKTEGAEELFDVIILGAGPAGLSAAIYTARKLMKTLVISKNIGGQITWTFDIENYPGFSQVNAAELIEKFRSHVERYGVTLEVGKEVISADLTGRVKRVVLEDGRSFYGKTLIIATGSRHKVLNVPGEKELVGRGLSYCSTCDAPLFADSRVAVVGGGNSALEAVLDLAPIAEKLYLISLTPLTADPLLQEKVKALKKPVDMYLKYKTVRIIGDSEVRGIEIMSLDDGSTKVLDVDGVFVEIGLMPNSALFVDVLATNERGEIIIDEQCRTGVAGVFACGDVTHVPFKQIVVAAGEGAKAALAAYHYLMNRR</sequence>
<evidence type="ECO:0000256" key="1">
    <source>
        <dbReference type="ARBA" id="ARBA00009333"/>
    </source>
</evidence>
<evidence type="ECO:0000256" key="3">
    <source>
        <dbReference type="ARBA" id="ARBA00022827"/>
    </source>
</evidence>
<reference evidence="9 10" key="1">
    <citation type="submission" date="2016-10" db="EMBL/GenBank/DDBJ databases">
        <authorList>
            <person name="de Groot N.N."/>
        </authorList>
    </citation>
    <scope>NUCLEOTIDE SEQUENCE [LARGE SCALE GENOMIC DNA]</scope>
    <source>
        <strain evidence="9 10">DSM 9990</strain>
    </source>
</reference>
<dbReference type="GO" id="GO:0016668">
    <property type="term" value="F:oxidoreductase activity, acting on a sulfur group of donors, NAD(P) as acceptor"/>
    <property type="evidence" value="ECO:0007669"/>
    <property type="project" value="UniProtKB-ARBA"/>
</dbReference>
<dbReference type="InterPro" id="IPR036249">
    <property type="entry name" value="Thioredoxin-like_sf"/>
</dbReference>
<dbReference type="PRINTS" id="PR00469">
    <property type="entry name" value="PNDRDTASEII"/>
</dbReference>
<evidence type="ECO:0000256" key="2">
    <source>
        <dbReference type="ARBA" id="ARBA00022630"/>
    </source>
</evidence>
<evidence type="ECO:0000313" key="10">
    <source>
        <dbReference type="Proteomes" id="UP000199611"/>
    </source>
</evidence>
<evidence type="ECO:0000256" key="4">
    <source>
        <dbReference type="ARBA" id="ARBA00023002"/>
    </source>
</evidence>
<evidence type="ECO:0000256" key="6">
    <source>
        <dbReference type="ARBA" id="ARBA00023284"/>
    </source>
</evidence>
<keyword evidence="10" id="KW-1185">Reference proteome</keyword>
<dbReference type="Pfam" id="PF00462">
    <property type="entry name" value="Glutaredoxin"/>
    <property type="match status" value="1"/>
</dbReference>
<dbReference type="Pfam" id="PF07992">
    <property type="entry name" value="Pyr_redox_2"/>
    <property type="match status" value="1"/>
</dbReference>
<dbReference type="Gene3D" id="3.40.30.10">
    <property type="entry name" value="Glutaredoxin"/>
    <property type="match status" value="1"/>
</dbReference>
<dbReference type="PROSITE" id="PS51354">
    <property type="entry name" value="GLUTAREDOXIN_2"/>
    <property type="match status" value="1"/>
</dbReference>
<keyword evidence="2" id="KW-0285">Flavoprotein</keyword>
<keyword evidence="5" id="KW-1015">Disulfide bond</keyword>
<dbReference type="InterPro" id="IPR002109">
    <property type="entry name" value="Glutaredoxin"/>
</dbReference>
<keyword evidence="6" id="KW-0676">Redox-active center</keyword>
<feature type="domain" description="FAD/NAD(P)-binding" evidence="8">
    <location>
        <begin position="95"/>
        <end position="382"/>
    </location>
</feature>
<proteinExistence type="inferred from homology"/>
<dbReference type="InterPro" id="IPR036188">
    <property type="entry name" value="FAD/NAD-bd_sf"/>
</dbReference>
<dbReference type="PRINTS" id="PR00368">
    <property type="entry name" value="FADPNR"/>
</dbReference>
<comment type="similarity">
    <text evidence="1">Belongs to the class-II pyridine nucleotide-disulfide oxidoreductase family.</text>
</comment>
<feature type="domain" description="Glutaredoxin" evidence="7">
    <location>
        <begin position="5"/>
        <end position="61"/>
    </location>
</feature>
<dbReference type="Gene3D" id="3.50.50.60">
    <property type="entry name" value="FAD/NAD(P)-binding domain"/>
    <property type="match status" value="2"/>
</dbReference>
<dbReference type="PANTHER" id="PTHR48105">
    <property type="entry name" value="THIOREDOXIN REDUCTASE 1-RELATED-RELATED"/>
    <property type="match status" value="1"/>
</dbReference>
<evidence type="ECO:0000313" key="9">
    <source>
        <dbReference type="EMBL" id="SFM86729.1"/>
    </source>
</evidence>
<dbReference type="InterPro" id="IPR008255">
    <property type="entry name" value="Pyr_nucl-diS_OxRdtase_2_AS"/>
</dbReference>
<dbReference type="STRING" id="39841.SAMN05660836_01784"/>
<protein>
    <submittedName>
        <fullName evidence="9">Alkyl hydroperoxide reductase subunit F</fullName>
    </submittedName>
</protein>
<accession>A0A1I4UCM3</accession>
<keyword evidence="3" id="KW-0274">FAD</keyword>
<dbReference type="InterPro" id="IPR023753">
    <property type="entry name" value="FAD/NAD-binding_dom"/>
</dbReference>
<dbReference type="SUPFAM" id="SSF51905">
    <property type="entry name" value="FAD/NAD(P)-binding domain"/>
    <property type="match status" value="1"/>
</dbReference>
<keyword evidence="4" id="KW-0560">Oxidoreductase</keyword>
<evidence type="ECO:0000256" key="5">
    <source>
        <dbReference type="ARBA" id="ARBA00023157"/>
    </source>
</evidence>
<dbReference type="EMBL" id="FOUU01000005">
    <property type="protein sequence ID" value="SFM86729.1"/>
    <property type="molecule type" value="Genomic_DNA"/>
</dbReference>
<dbReference type="Proteomes" id="UP000199611">
    <property type="component" value="Unassembled WGS sequence"/>
</dbReference>
<dbReference type="AlphaFoldDB" id="A0A1I4UCM3"/>
<dbReference type="InterPro" id="IPR050097">
    <property type="entry name" value="Ferredoxin-NADP_redctase_2"/>
</dbReference>
<name>A0A1I4UCM3_9BACT</name>
<dbReference type="OrthoDB" id="9806179at2"/>
<dbReference type="RefSeq" id="WP_093395127.1">
    <property type="nucleotide sequence ID" value="NZ_FOUU01000005.1"/>
</dbReference>
<gene>
    <name evidence="9" type="ORF">SAMN05660836_01784</name>
</gene>
<dbReference type="SUPFAM" id="SSF52833">
    <property type="entry name" value="Thioredoxin-like"/>
    <property type="match status" value="1"/>
</dbReference>
<evidence type="ECO:0000259" key="7">
    <source>
        <dbReference type="Pfam" id="PF00462"/>
    </source>
</evidence>
<evidence type="ECO:0000259" key="8">
    <source>
        <dbReference type="Pfam" id="PF07992"/>
    </source>
</evidence>
<dbReference type="PROSITE" id="PS00573">
    <property type="entry name" value="PYRIDINE_REDOX_2"/>
    <property type="match status" value="1"/>
</dbReference>
<organism evidence="9 10">
    <name type="scientific">Thermodesulforhabdus norvegica</name>
    <dbReference type="NCBI Taxonomy" id="39841"/>
    <lineage>
        <taxon>Bacteria</taxon>
        <taxon>Pseudomonadati</taxon>
        <taxon>Thermodesulfobacteriota</taxon>
        <taxon>Syntrophobacteria</taxon>
        <taxon>Syntrophobacterales</taxon>
        <taxon>Thermodesulforhabdaceae</taxon>
        <taxon>Thermodesulforhabdus</taxon>
    </lineage>
</organism>